<dbReference type="KEGG" id="ari:UM93_10815"/>
<dbReference type="RefSeq" id="WP_045075527.1">
    <property type="nucleotide sequence ID" value="NZ_CP011005.1"/>
</dbReference>
<reference evidence="1 2" key="1">
    <citation type="journal article" date="2015" name="Genome Announc.">
        <title>Complete Genome Sequencing of Protease-Producing Novel Arthrobacter sp. Strain IHBB 11108 Using PacBio Single-Molecule Real-Time Sequencing Technology.</title>
        <authorList>
            <person name="Kiran S."/>
            <person name="Swarnkar M.K."/>
            <person name="Pal M."/>
            <person name="Thakur R."/>
            <person name="Tewari R."/>
            <person name="Singh A.K."/>
            <person name="Gulati A."/>
        </authorList>
    </citation>
    <scope>NUCLEOTIDE SEQUENCE [LARGE SCALE GENOMIC DNA]</scope>
    <source>
        <strain evidence="1 2">IHBB 11108</strain>
    </source>
</reference>
<protein>
    <submittedName>
        <fullName evidence="1">Uncharacterized protein</fullName>
    </submittedName>
</protein>
<gene>
    <name evidence="1" type="ORF">UM93_10815</name>
</gene>
<keyword evidence="2" id="KW-1185">Reference proteome</keyword>
<sequence length="162" mass="17935">MSADIETELVARYSEPAPYKKHLGSFRGKRTKAAAELFNNAEQRGARQSYLLDSRNHEGKIFSVRAISLRGDLSEQVVAELTAAAQQLSVGRLFWEGQFAPLLPEAIGSDSDAADTHSLSRLADGIIVFPTIQEGKQKPYSYCVWARQGGDYFIVPVSDDWL</sequence>
<name>A0A0D4BZY7_9MICC</name>
<evidence type="ECO:0000313" key="1">
    <source>
        <dbReference type="EMBL" id="AJT41884.1"/>
    </source>
</evidence>
<organism evidence="1 2">
    <name type="scientific">Psychromicrobium lacuslunae</name>
    <dbReference type="NCBI Taxonomy" id="1618207"/>
    <lineage>
        <taxon>Bacteria</taxon>
        <taxon>Bacillati</taxon>
        <taxon>Actinomycetota</taxon>
        <taxon>Actinomycetes</taxon>
        <taxon>Micrococcales</taxon>
        <taxon>Micrococcaceae</taxon>
        <taxon>Psychromicrobium</taxon>
    </lineage>
</organism>
<dbReference type="EMBL" id="CP011005">
    <property type="protein sequence ID" value="AJT41884.1"/>
    <property type="molecule type" value="Genomic_DNA"/>
</dbReference>
<dbReference type="PATRIC" id="fig|1618207.4.peg.2192"/>
<evidence type="ECO:0000313" key="2">
    <source>
        <dbReference type="Proteomes" id="UP000061839"/>
    </source>
</evidence>
<dbReference type="Proteomes" id="UP000061839">
    <property type="component" value="Chromosome"/>
</dbReference>
<proteinExistence type="predicted"/>
<dbReference type="STRING" id="1618207.UM93_10815"/>
<dbReference type="AlphaFoldDB" id="A0A0D4BZY7"/>
<dbReference type="HOGENOM" id="CLU_1631973_0_0_11"/>
<accession>A0A0D4BZY7</accession>